<reference evidence="4 5" key="1">
    <citation type="submission" date="2017-06" db="EMBL/GenBank/DDBJ databases">
        <authorList>
            <person name="Kim H.J."/>
            <person name="Triplett B.A."/>
        </authorList>
    </citation>
    <scope>NUCLEOTIDE SEQUENCE [LARGE SCALE GENOMIC DNA]</scope>
    <source>
        <strain evidence="4 5">DSM 13116</strain>
    </source>
</reference>
<feature type="region of interest" description="Disordered" evidence="1">
    <location>
        <begin position="25"/>
        <end position="54"/>
    </location>
</feature>
<dbReference type="PANTHER" id="PTHR30189">
    <property type="entry name" value="LPS-ASSEMBLY PROTEIN"/>
    <property type="match status" value="1"/>
</dbReference>
<feature type="chain" id="PRO_5039948310" evidence="2">
    <location>
        <begin position="24"/>
        <end position="880"/>
    </location>
</feature>
<proteinExistence type="inferred from homology"/>
<dbReference type="AlphaFoldDB" id="A0A239B012"/>
<sequence length="880" mass="98578">MKRKRLVTFLALGLFFCPLAGLAQTPSEDSASGGNEVRLPVTAPPPPKASGTTRQVRLELPVTASPAAPAPLKAVEIPTANQPALPVFDEKQLLQQIAAPPQPPSFPGVNSNGPELRLGVTPPQAAGAGGAAPARGAAAVGGEQPWSLAADRIIGQHGSEYLEALGSATLVRGFNSLRADSIRYYNASRWVVLRGNVRVLWEGDVLEAQEAEFDLSNMQGWLKHGKIFVAKSNVHVETAYAKKYATSSYRFQNAKFTACDGEKPAWSFTAEEGDLDLTGRTRLWGTRFNVLDQPVLYSPYLLLPGSGKRQSGLLIPDISRSSQRGYTINQPYYHVIDEERDLTFYEYYMTKHGLMQGLEYRHSENSRTKGDWRIDYLHDSKVAANQHQEELYQQSDGLLRPNRNRWWLRSKYDGFVAEPEWALKIDLDMVSDQNYLREFNPGASGYESSRKNFLKDFGRDIEVSDSLTRTSTAFLSRSWDAFGVTAKVAWVQNLAYMNGNNSSSRNPTTQSLPEINAFAFKNAIPGTPLDFEAAGRFNYFWREFGTRGIRTDIHPTVSLPLNWGPVTLVPSAGLRNTAYTVGGYTNEPSSTTTNKTPARTMYELGFTGFTEFSRVFKLDAAPLSASAENIGKTQWGALRHSVMPRLEFAYVPAPKSQERLPYFDSLDRITRQNKITYSVTNVLDRKRTSVVAAPGPAGSNTAVPVVSTDYLDFLSLRLEQSFDRDEAARTEDLARYPKRPFSDIMLQADVRPEKFVTLSSRTYYSPYLKRPTEHEHLLTLHKDDLGELRFGHDYLYPISEYTRTRTSDVQVLRIGADYKITDKLKVTSDYRLDIAAHSDLEKSAGLVWTDQCYEVQLKYSRKPSDQSIELRFNLLDFGKP</sequence>
<evidence type="ECO:0000259" key="3">
    <source>
        <dbReference type="Pfam" id="PF04453"/>
    </source>
</evidence>
<feature type="signal peptide" evidence="2">
    <location>
        <begin position="1"/>
        <end position="23"/>
    </location>
</feature>
<protein>
    <submittedName>
        <fullName evidence="4">LPS-assembly protein</fullName>
    </submittedName>
</protein>
<dbReference type="InterPro" id="IPR050218">
    <property type="entry name" value="LptD"/>
</dbReference>
<name>A0A239B012_9BACT</name>
<dbReference type="GO" id="GO:1990351">
    <property type="term" value="C:transporter complex"/>
    <property type="evidence" value="ECO:0007669"/>
    <property type="project" value="TreeGrafter"/>
</dbReference>
<dbReference type="Pfam" id="PF04453">
    <property type="entry name" value="LptD"/>
    <property type="match status" value="1"/>
</dbReference>
<dbReference type="InterPro" id="IPR007543">
    <property type="entry name" value="LptD_C"/>
</dbReference>
<keyword evidence="5" id="KW-1185">Reference proteome</keyword>
<dbReference type="HAMAP" id="MF_01411">
    <property type="entry name" value="LPS_assembly_LptD"/>
    <property type="match status" value="1"/>
</dbReference>
<dbReference type="RefSeq" id="WP_089274507.1">
    <property type="nucleotide sequence ID" value="NZ_FZOC01000004.1"/>
</dbReference>
<feature type="domain" description="LptD C-terminal" evidence="3">
    <location>
        <begin position="404"/>
        <end position="823"/>
    </location>
</feature>
<gene>
    <name evidence="4" type="ORF">SAMN04488503_2305</name>
</gene>
<evidence type="ECO:0000256" key="1">
    <source>
        <dbReference type="SAM" id="MobiDB-lite"/>
    </source>
</evidence>
<dbReference type="PANTHER" id="PTHR30189:SF1">
    <property type="entry name" value="LPS-ASSEMBLY PROTEIN LPTD"/>
    <property type="match status" value="1"/>
</dbReference>
<evidence type="ECO:0000313" key="4">
    <source>
        <dbReference type="EMBL" id="SNS00614.1"/>
    </source>
</evidence>
<dbReference type="GO" id="GO:0009279">
    <property type="term" value="C:cell outer membrane"/>
    <property type="evidence" value="ECO:0007669"/>
    <property type="project" value="InterPro"/>
</dbReference>
<dbReference type="InterPro" id="IPR020889">
    <property type="entry name" value="LipoPS_assembly_LptD"/>
</dbReference>
<evidence type="ECO:0000313" key="5">
    <source>
        <dbReference type="Proteomes" id="UP000198324"/>
    </source>
</evidence>
<organism evidence="4 5">
    <name type="scientific">Humidesulfovibrio mexicanus</name>
    <dbReference type="NCBI Taxonomy" id="147047"/>
    <lineage>
        <taxon>Bacteria</taxon>
        <taxon>Pseudomonadati</taxon>
        <taxon>Thermodesulfobacteriota</taxon>
        <taxon>Desulfovibrionia</taxon>
        <taxon>Desulfovibrionales</taxon>
        <taxon>Desulfovibrionaceae</taxon>
        <taxon>Humidesulfovibrio</taxon>
    </lineage>
</organism>
<accession>A0A239B012</accession>
<dbReference type="GO" id="GO:0015920">
    <property type="term" value="P:lipopolysaccharide transport"/>
    <property type="evidence" value="ECO:0007669"/>
    <property type="project" value="InterPro"/>
</dbReference>
<evidence type="ECO:0000256" key="2">
    <source>
        <dbReference type="SAM" id="SignalP"/>
    </source>
</evidence>
<dbReference type="OrthoDB" id="9760225at2"/>
<dbReference type="Proteomes" id="UP000198324">
    <property type="component" value="Unassembled WGS sequence"/>
</dbReference>
<dbReference type="EMBL" id="FZOC01000004">
    <property type="protein sequence ID" value="SNS00614.1"/>
    <property type="molecule type" value="Genomic_DNA"/>
</dbReference>
<dbReference type="GO" id="GO:0043165">
    <property type="term" value="P:Gram-negative-bacterium-type cell outer membrane assembly"/>
    <property type="evidence" value="ECO:0007669"/>
    <property type="project" value="InterPro"/>
</dbReference>
<keyword evidence="2" id="KW-0732">Signal</keyword>